<dbReference type="Proteomes" id="UP000698173">
    <property type="component" value="Unassembled WGS sequence"/>
</dbReference>
<evidence type="ECO:0000313" key="1">
    <source>
        <dbReference type="EMBL" id="HJF32221.1"/>
    </source>
</evidence>
<protein>
    <submittedName>
        <fullName evidence="1">Uncharacterized protein</fullName>
    </submittedName>
</protein>
<proteinExistence type="predicted"/>
<dbReference type="AlphaFoldDB" id="A0A921G1M4"/>
<reference evidence="1" key="2">
    <citation type="submission" date="2021-09" db="EMBL/GenBank/DDBJ databases">
        <authorList>
            <person name="Gilroy R."/>
        </authorList>
    </citation>
    <scope>NUCLEOTIDE SEQUENCE</scope>
    <source>
        <strain evidence="1">CHK171-7178</strain>
    </source>
</reference>
<sequence>MNYLTSHQMLNDTFRSLSKKVLINSKPQDAIVTTAYLGAVEKRHISSLESFYQGDYVEHEGRTFLVTEEVETRRHNKFRATMTHCNYYFTASNPPIKVDTGLKDDFGKPIYSYTEVDSTYLYCVVSEIERSIVTTGGMSLAKATFFIDIQESVSNKKLFAVNSEHVFKGKNVKVIGQDINQNGRLGIEMQIGLDSPT</sequence>
<comment type="caution">
    <text evidence="1">The sequence shown here is derived from an EMBL/GenBank/DDBJ whole genome shotgun (WGS) entry which is preliminary data.</text>
</comment>
<name>A0A921G1M4_SPOPS</name>
<evidence type="ECO:0000313" key="2">
    <source>
        <dbReference type="Proteomes" id="UP000698173"/>
    </source>
</evidence>
<dbReference type="EMBL" id="DYWT01000175">
    <property type="protein sequence ID" value="HJF32221.1"/>
    <property type="molecule type" value="Genomic_DNA"/>
</dbReference>
<accession>A0A921G1M4</accession>
<gene>
    <name evidence="1" type="ORF">K8V56_10685</name>
</gene>
<organism evidence="1 2">
    <name type="scientific">Sporosarcina psychrophila</name>
    <name type="common">Bacillus psychrophilus</name>
    <dbReference type="NCBI Taxonomy" id="1476"/>
    <lineage>
        <taxon>Bacteria</taxon>
        <taxon>Bacillati</taxon>
        <taxon>Bacillota</taxon>
        <taxon>Bacilli</taxon>
        <taxon>Bacillales</taxon>
        <taxon>Caryophanaceae</taxon>
        <taxon>Sporosarcina</taxon>
    </lineage>
</organism>
<reference evidence="1" key="1">
    <citation type="journal article" date="2021" name="PeerJ">
        <title>Extensive microbial diversity within the chicken gut microbiome revealed by metagenomics and culture.</title>
        <authorList>
            <person name="Gilroy R."/>
            <person name="Ravi A."/>
            <person name="Getino M."/>
            <person name="Pursley I."/>
            <person name="Horton D.L."/>
            <person name="Alikhan N.F."/>
            <person name="Baker D."/>
            <person name="Gharbi K."/>
            <person name="Hall N."/>
            <person name="Watson M."/>
            <person name="Adriaenssens E.M."/>
            <person name="Foster-Nyarko E."/>
            <person name="Jarju S."/>
            <person name="Secka A."/>
            <person name="Antonio M."/>
            <person name="Oren A."/>
            <person name="Chaudhuri R.R."/>
            <person name="La Ragione R."/>
            <person name="Hildebrand F."/>
            <person name="Pallen M.J."/>
        </authorList>
    </citation>
    <scope>NUCLEOTIDE SEQUENCE</scope>
    <source>
        <strain evidence="1">CHK171-7178</strain>
    </source>
</reference>